<feature type="transmembrane region" description="Helical" evidence="7">
    <location>
        <begin position="75"/>
        <end position="95"/>
    </location>
</feature>
<dbReference type="Gene3D" id="2.30.42.10">
    <property type="match status" value="1"/>
</dbReference>
<dbReference type="Pfam" id="PF01790">
    <property type="entry name" value="LGT"/>
    <property type="match status" value="1"/>
</dbReference>
<feature type="transmembrane region" description="Helical" evidence="7">
    <location>
        <begin position="358"/>
        <end position="378"/>
    </location>
</feature>
<comment type="pathway">
    <text evidence="7">Protein modification; lipoprotein biosynthesis (diacylglyceryl transfer).</text>
</comment>
<keyword evidence="4 7" id="KW-0812">Transmembrane</keyword>
<organism evidence="8 9">
    <name type="scientific">Aeoliella straminimaris</name>
    <dbReference type="NCBI Taxonomy" id="2954799"/>
    <lineage>
        <taxon>Bacteria</taxon>
        <taxon>Pseudomonadati</taxon>
        <taxon>Planctomycetota</taxon>
        <taxon>Planctomycetia</taxon>
        <taxon>Pirellulales</taxon>
        <taxon>Lacipirellulaceae</taxon>
        <taxon>Aeoliella</taxon>
    </lineage>
</organism>
<dbReference type="HAMAP" id="MF_01147">
    <property type="entry name" value="Lgt"/>
    <property type="match status" value="1"/>
</dbReference>
<gene>
    <name evidence="7" type="primary">lgt</name>
    <name evidence="8" type="ORF">NG895_08865</name>
</gene>
<comment type="similarity">
    <text evidence="1 7">Belongs to the Lgt family.</text>
</comment>
<dbReference type="PANTHER" id="PTHR30589:SF0">
    <property type="entry name" value="PHOSPHATIDYLGLYCEROL--PROLIPOPROTEIN DIACYLGLYCERYL TRANSFERASE"/>
    <property type="match status" value="1"/>
</dbReference>
<keyword evidence="8" id="KW-0328">Glycosyltransferase</keyword>
<feature type="transmembrane region" description="Helical" evidence="7">
    <location>
        <begin position="12"/>
        <end position="36"/>
    </location>
</feature>
<dbReference type="RefSeq" id="WP_252852124.1">
    <property type="nucleotide sequence ID" value="NZ_JAMXLR010000028.1"/>
</dbReference>
<evidence type="ECO:0000256" key="3">
    <source>
        <dbReference type="ARBA" id="ARBA00022679"/>
    </source>
</evidence>
<evidence type="ECO:0000256" key="1">
    <source>
        <dbReference type="ARBA" id="ARBA00007150"/>
    </source>
</evidence>
<comment type="caution">
    <text evidence="8">The sequence shown here is derived from an EMBL/GenBank/DDBJ whole genome shotgun (WGS) entry which is preliminary data.</text>
</comment>
<dbReference type="SUPFAM" id="SSF50156">
    <property type="entry name" value="PDZ domain-like"/>
    <property type="match status" value="1"/>
</dbReference>
<dbReference type="GO" id="GO:0008961">
    <property type="term" value="F:phosphatidylglycerol-prolipoprotein diacylglyceryl transferase activity"/>
    <property type="evidence" value="ECO:0007669"/>
    <property type="project" value="UniProtKB-UniRule"/>
</dbReference>
<evidence type="ECO:0000256" key="7">
    <source>
        <dbReference type="HAMAP-Rule" id="MF_01147"/>
    </source>
</evidence>
<keyword evidence="9" id="KW-1185">Reference proteome</keyword>
<dbReference type="GO" id="GO:0042158">
    <property type="term" value="P:lipoprotein biosynthetic process"/>
    <property type="evidence" value="ECO:0007669"/>
    <property type="project" value="UniProtKB-UniRule"/>
</dbReference>
<dbReference type="AlphaFoldDB" id="A0A9X2F9A3"/>
<comment type="catalytic activity">
    <reaction evidence="7">
        <text>L-cysteinyl-[prolipoprotein] + a 1,2-diacyl-sn-glycero-3-phospho-(1'-sn-glycerol) = an S-1,2-diacyl-sn-glyceryl-L-cysteinyl-[prolipoprotein] + sn-glycerol 1-phosphate + H(+)</text>
        <dbReference type="Rhea" id="RHEA:56712"/>
        <dbReference type="Rhea" id="RHEA-COMP:14679"/>
        <dbReference type="Rhea" id="RHEA-COMP:14680"/>
        <dbReference type="ChEBI" id="CHEBI:15378"/>
        <dbReference type="ChEBI" id="CHEBI:29950"/>
        <dbReference type="ChEBI" id="CHEBI:57685"/>
        <dbReference type="ChEBI" id="CHEBI:64716"/>
        <dbReference type="ChEBI" id="CHEBI:140658"/>
        <dbReference type="EC" id="2.5.1.145"/>
    </reaction>
</comment>
<feature type="transmembrane region" description="Helical" evidence="7">
    <location>
        <begin position="155"/>
        <end position="172"/>
    </location>
</feature>
<comment type="subcellular location">
    <subcellularLocation>
        <location evidence="7">Cell membrane</location>
        <topology evidence="7">Multi-pass membrane protein</topology>
    </subcellularLocation>
</comment>
<keyword evidence="5 7" id="KW-1133">Transmembrane helix</keyword>
<dbReference type="InterPro" id="IPR001640">
    <property type="entry name" value="Lgt"/>
</dbReference>
<protein>
    <recommendedName>
        <fullName evidence="7">Phosphatidylglycerol--prolipoprotein diacylglyceryl transferase</fullName>
        <ecNumber evidence="7">2.5.1.145</ecNumber>
    </recommendedName>
</protein>
<evidence type="ECO:0000313" key="8">
    <source>
        <dbReference type="EMBL" id="MCO6044018.1"/>
    </source>
</evidence>
<feature type="transmembrane region" description="Helical" evidence="7">
    <location>
        <begin position="48"/>
        <end position="69"/>
    </location>
</feature>
<evidence type="ECO:0000256" key="5">
    <source>
        <dbReference type="ARBA" id="ARBA00022989"/>
    </source>
</evidence>
<feature type="transmembrane region" description="Helical" evidence="7">
    <location>
        <begin position="390"/>
        <end position="409"/>
    </location>
</feature>
<name>A0A9X2F9A3_9BACT</name>
<dbReference type="EC" id="2.5.1.145" evidence="7"/>
<feature type="transmembrane region" description="Helical" evidence="7">
    <location>
        <begin position="107"/>
        <end position="128"/>
    </location>
</feature>
<evidence type="ECO:0000256" key="2">
    <source>
        <dbReference type="ARBA" id="ARBA00022475"/>
    </source>
</evidence>
<keyword evidence="3 7" id="KW-0808">Transferase</keyword>
<evidence type="ECO:0000313" key="9">
    <source>
        <dbReference type="Proteomes" id="UP001155241"/>
    </source>
</evidence>
<dbReference type="PANTHER" id="PTHR30589">
    <property type="entry name" value="PROLIPOPROTEIN DIACYLGLYCERYL TRANSFERASE"/>
    <property type="match status" value="1"/>
</dbReference>
<evidence type="ECO:0000256" key="6">
    <source>
        <dbReference type="ARBA" id="ARBA00023136"/>
    </source>
</evidence>
<reference evidence="8" key="1">
    <citation type="submission" date="2022-06" db="EMBL/GenBank/DDBJ databases">
        <title>Aeoliella straminimaris, a novel planctomycete from sediments.</title>
        <authorList>
            <person name="Vitorino I.R."/>
            <person name="Lage O.M."/>
        </authorList>
    </citation>
    <scope>NUCLEOTIDE SEQUENCE</scope>
    <source>
        <strain evidence="8">ICT_H6.2</strain>
    </source>
</reference>
<comment type="function">
    <text evidence="7">Catalyzes the transfer of the diacylglyceryl group from phosphatidylglycerol to the sulfhydryl group of the N-terminal cysteine of a prolipoprotein, the first step in the formation of mature lipoproteins.</text>
</comment>
<keyword evidence="6 7" id="KW-0472">Membrane</keyword>
<dbReference type="GO" id="GO:0005886">
    <property type="term" value="C:plasma membrane"/>
    <property type="evidence" value="ECO:0007669"/>
    <property type="project" value="UniProtKB-SubCell"/>
</dbReference>
<dbReference type="Proteomes" id="UP001155241">
    <property type="component" value="Unassembled WGS sequence"/>
</dbReference>
<keyword evidence="2 7" id="KW-1003">Cell membrane</keyword>
<accession>A0A9X2F9A3</accession>
<sequence length="428" mass="46277">MCSTLFHVPTHLFGVPLFGFGILLALLVIATAVWAARSLKREGGLQDVLVGLPVLALLAGAIFVLPWVFPDGFPIRGYGVMLIAAGVSGLALAYVRMRQAGLNPDLLFSLAFWMFVAGIVGGRVFYVIEYWEPLYAPLPPHKAFIEALKYAKGGLVVYGALFGATLAFLWFVRRHRLPTLAMADLVAPSLVVGLAFGRIGCLLNGCCFGGVADVHWAVTFPQEGSLGFSPPYSAQVAGGEFYGMHLAEKEEQVKVLQILPDSAAATAGIEVGDVVERLAGAKATNEQVVAEVLSTALAKERSLPVKIEGKPEVVLPARALPPRSLGVHPTQLYSAINAGLLAWLLWSYYPFRRRDGEVFALLITIYPVARFLLERIRIDESSFMGTGLSISQNVSLVLLAAAVALWIFLSRQPRERRFDPAAAEFSPA</sequence>
<dbReference type="InterPro" id="IPR036034">
    <property type="entry name" value="PDZ_sf"/>
</dbReference>
<proteinExistence type="inferred from homology"/>
<feature type="binding site" evidence="7">
    <location>
        <position position="198"/>
    </location>
    <ligand>
        <name>a 1,2-diacyl-sn-glycero-3-phospho-(1'-sn-glycerol)</name>
        <dbReference type="ChEBI" id="CHEBI:64716"/>
    </ligand>
</feature>
<dbReference type="EMBL" id="JAMXLR010000028">
    <property type="protein sequence ID" value="MCO6044018.1"/>
    <property type="molecule type" value="Genomic_DNA"/>
</dbReference>
<evidence type="ECO:0000256" key="4">
    <source>
        <dbReference type="ARBA" id="ARBA00022692"/>
    </source>
</evidence>